<feature type="region of interest" description="Disordered" evidence="1">
    <location>
        <begin position="65"/>
        <end position="99"/>
    </location>
</feature>
<accession>A0A9E7FQB3</accession>
<evidence type="ECO:0000313" key="2">
    <source>
        <dbReference type="EMBL" id="URD98391.1"/>
    </source>
</evidence>
<dbReference type="AlphaFoldDB" id="A0A9E7FQB3"/>
<gene>
    <name evidence="2" type="ORF">MUK42_26774</name>
</gene>
<keyword evidence="3" id="KW-1185">Reference proteome</keyword>
<name>A0A9E7FQB3_9LILI</name>
<dbReference type="Proteomes" id="UP001055439">
    <property type="component" value="Chromosome 4"/>
</dbReference>
<proteinExistence type="predicted"/>
<organism evidence="2 3">
    <name type="scientific">Musa troglodytarum</name>
    <name type="common">fe'i banana</name>
    <dbReference type="NCBI Taxonomy" id="320322"/>
    <lineage>
        <taxon>Eukaryota</taxon>
        <taxon>Viridiplantae</taxon>
        <taxon>Streptophyta</taxon>
        <taxon>Embryophyta</taxon>
        <taxon>Tracheophyta</taxon>
        <taxon>Spermatophyta</taxon>
        <taxon>Magnoliopsida</taxon>
        <taxon>Liliopsida</taxon>
        <taxon>Zingiberales</taxon>
        <taxon>Musaceae</taxon>
        <taxon>Musa</taxon>
    </lineage>
</organism>
<feature type="compositionally biased region" description="Polar residues" evidence="1">
    <location>
        <begin position="90"/>
        <end position="99"/>
    </location>
</feature>
<protein>
    <submittedName>
        <fullName evidence="2">Uncharacterized protein</fullName>
    </submittedName>
</protein>
<evidence type="ECO:0000313" key="3">
    <source>
        <dbReference type="Proteomes" id="UP001055439"/>
    </source>
</evidence>
<reference evidence="2" key="1">
    <citation type="submission" date="2022-05" db="EMBL/GenBank/DDBJ databases">
        <title>The Musa troglodytarum L. genome provides insights into the mechanism of non-climacteric behaviour and enrichment of carotenoids.</title>
        <authorList>
            <person name="Wang J."/>
        </authorList>
    </citation>
    <scope>NUCLEOTIDE SEQUENCE</scope>
    <source>
        <tissue evidence="2">Leaf</tissue>
    </source>
</reference>
<sequence>MATGDEMGARLRVGCVRAHYKRPSCGHPKTSGDAISRSRGQALPPRRYFLSRLCASTALNKAAAHSSAAERSSCPRGAGYHGRPPPIAVSLTTASFRPR</sequence>
<evidence type="ECO:0000256" key="1">
    <source>
        <dbReference type="SAM" id="MobiDB-lite"/>
    </source>
</evidence>
<dbReference type="EMBL" id="CP097506">
    <property type="protein sequence ID" value="URD98391.1"/>
    <property type="molecule type" value="Genomic_DNA"/>
</dbReference>